<comment type="similarity">
    <text evidence="2">Belongs to the CPA3 antiporters (TC 2.A.63) subunit F family.</text>
</comment>
<evidence type="ECO:0000313" key="9">
    <source>
        <dbReference type="EMBL" id="VDS06195.1"/>
    </source>
</evidence>
<dbReference type="NCBIfam" id="NF009245">
    <property type="entry name" value="PRK12599.1-4"/>
    <property type="match status" value="1"/>
</dbReference>
<evidence type="ECO:0000256" key="3">
    <source>
        <dbReference type="ARBA" id="ARBA00022448"/>
    </source>
</evidence>
<accession>A0A447IFD8</accession>
<dbReference type="PANTHER" id="PTHR34702:SF1">
    <property type="entry name" value="NA(+)_H(+) ANTIPORTER SUBUNIT F"/>
    <property type="match status" value="1"/>
</dbReference>
<evidence type="ECO:0000256" key="2">
    <source>
        <dbReference type="ARBA" id="ARBA00009212"/>
    </source>
</evidence>
<dbReference type="AlphaFoldDB" id="A0A447IFD8"/>
<dbReference type="OrthoDB" id="9800226at2"/>
<sequence length="103" mass="10740">MSPEQFIDVTSLIALVLLGLALLLSMVRIVIGPTLADRVLALDLLTVVAMGFIGAVAVRTGISLYLDIAIAVALLGFLATVALARYILSRGARAEEAFRDGGA</sequence>
<evidence type="ECO:0000256" key="8">
    <source>
        <dbReference type="SAM" id="Phobius"/>
    </source>
</evidence>
<dbReference type="Pfam" id="PF04066">
    <property type="entry name" value="MrpF_PhaF"/>
    <property type="match status" value="1"/>
</dbReference>
<keyword evidence="10" id="KW-1185">Reference proteome</keyword>
<keyword evidence="5 8" id="KW-0812">Transmembrane</keyword>
<dbReference type="GO" id="GO:0005886">
    <property type="term" value="C:plasma membrane"/>
    <property type="evidence" value="ECO:0007669"/>
    <property type="project" value="UniProtKB-SubCell"/>
</dbReference>
<keyword evidence="3" id="KW-0813">Transport</keyword>
<keyword evidence="4" id="KW-1003">Cell membrane</keyword>
<gene>
    <name evidence="9" type="primary">mrpF</name>
    <name evidence="9" type="ORF">DEVEQU_03349</name>
</gene>
<dbReference type="EMBL" id="UZWD01000039">
    <property type="protein sequence ID" value="VDS06195.1"/>
    <property type="molecule type" value="Genomic_DNA"/>
</dbReference>
<protein>
    <submittedName>
        <fullName evidence="9">Na(+)/H(+) antiporter subunit F</fullName>
    </submittedName>
</protein>
<organism evidence="9 10">
    <name type="scientific">Devosia equisanguinis</name>
    <dbReference type="NCBI Taxonomy" id="2490941"/>
    <lineage>
        <taxon>Bacteria</taxon>
        <taxon>Pseudomonadati</taxon>
        <taxon>Pseudomonadota</taxon>
        <taxon>Alphaproteobacteria</taxon>
        <taxon>Hyphomicrobiales</taxon>
        <taxon>Devosiaceae</taxon>
        <taxon>Devosia</taxon>
    </lineage>
</organism>
<feature type="transmembrane region" description="Helical" evidence="8">
    <location>
        <begin position="39"/>
        <end position="58"/>
    </location>
</feature>
<evidence type="ECO:0000256" key="7">
    <source>
        <dbReference type="ARBA" id="ARBA00023136"/>
    </source>
</evidence>
<proteinExistence type="inferred from homology"/>
<dbReference type="RefSeq" id="WP_126151724.1">
    <property type="nucleotide sequence ID" value="NZ_JBHTMH010000001.1"/>
</dbReference>
<evidence type="ECO:0000256" key="1">
    <source>
        <dbReference type="ARBA" id="ARBA00004651"/>
    </source>
</evidence>
<dbReference type="Proteomes" id="UP000268844">
    <property type="component" value="Unassembled WGS sequence"/>
</dbReference>
<keyword evidence="7 8" id="KW-0472">Membrane</keyword>
<dbReference type="PANTHER" id="PTHR34702">
    <property type="entry name" value="NA(+)/H(+) ANTIPORTER SUBUNIT F1"/>
    <property type="match status" value="1"/>
</dbReference>
<evidence type="ECO:0000256" key="4">
    <source>
        <dbReference type="ARBA" id="ARBA00022475"/>
    </source>
</evidence>
<evidence type="ECO:0000256" key="6">
    <source>
        <dbReference type="ARBA" id="ARBA00022989"/>
    </source>
</evidence>
<dbReference type="GO" id="GO:0015385">
    <property type="term" value="F:sodium:proton antiporter activity"/>
    <property type="evidence" value="ECO:0007669"/>
    <property type="project" value="TreeGrafter"/>
</dbReference>
<dbReference type="InterPro" id="IPR007208">
    <property type="entry name" value="MrpF/PhaF-like"/>
</dbReference>
<reference evidence="9 10" key="1">
    <citation type="submission" date="2018-12" db="EMBL/GenBank/DDBJ databases">
        <authorList>
            <person name="Criscuolo A."/>
        </authorList>
    </citation>
    <scope>NUCLEOTIDE SEQUENCE [LARGE SCALE GENOMIC DNA]</scope>
    <source>
        <strain evidence="9">ACIP1116281</strain>
    </source>
</reference>
<name>A0A447IFD8_9HYPH</name>
<feature type="transmembrane region" description="Helical" evidence="8">
    <location>
        <begin position="64"/>
        <end position="88"/>
    </location>
</feature>
<evidence type="ECO:0000256" key="5">
    <source>
        <dbReference type="ARBA" id="ARBA00022692"/>
    </source>
</evidence>
<comment type="subcellular location">
    <subcellularLocation>
        <location evidence="1">Cell membrane</location>
        <topology evidence="1">Multi-pass membrane protein</topology>
    </subcellularLocation>
</comment>
<evidence type="ECO:0000313" key="10">
    <source>
        <dbReference type="Proteomes" id="UP000268844"/>
    </source>
</evidence>
<feature type="transmembrane region" description="Helical" evidence="8">
    <location>
        <begin position="6"/>
        <end position="27"/>
    </location>
</feature>
<keyword evidence="6 8" id="KW-1133">Transmembrane helix</keyword>